<dbReference type="Proteomes" id="UP000306980">
    <property type="component" value="Unassembled WGS sequence"/>
</dbReference>
<dbReference type="Pfam" id="PF05685">
    <property type="entry name" value="Uma2"/>
    <property type="match status" value="1"/>
</dbReference>
<feature type="domain" description="Putative restriction endonuclease" evidence="1">
    <location>
        <begin position="8"/>
        <end position="77"/>
    </location>
</feature>
<evidence type="ECO:0000313" key="4">
    <source>
        <dbReference type="Proteomes" id="UP000306980"/>
    </source>
</evidence>
<reference evidence="2 4" key="1">
    <citation type="submission" date="2019-05" db="EMBL/GenBank/DDBJ databases">
        <title>Genomic analysis of Lentibacillus sp. NKC220-2.</title>
        <authorList>
            <person name="Oh Y.J."/>
        </authorList>
    </citation>
    <scope>NUCLEOTIDE SEQUENCE [LARGE SCALE GENOMIC DNA]</scope>
    <source>
        <strain evidence="2 4">NKC220-2</strain>
    </source>
</reference>
<dbReference type="Gene3D" id="3.90.1570.10">
    <property type="entry name" value="tt1808, chain A"/>
    <property type="match status" value="1"/>
</dbReference>
<dbReference type="InterPro" id="IPR008538">
    <property type="entry name" value="Uma2"/>
</dbReference>
<dbReference type="EMBL" id="VJMZ01000001">
    <property type="protein sequence ID" value="TRM10282.1"/>
    <property type="molecule type" value="Genomic_DNA"/>
</dbReference>
<evidence type="ECO:0000313" key="3">
    <source>
        <dbReference type="EMBL" id="TRM10282.1"/>
    </source>
</evidence>
<dbReference type="RefSeq" id="WP_138601770.1">
    <property type="nucleotide sequence ID" value="NZ_VCIA01000001.1"/>
</dbReference>
<evidence type="ECO:0000313" key="2">
    <source>
        <dbReference type="EMBL" id="TMN21403.1"/>
    </source>
</evidence>
<accession>A0A549YEI8</accession>
<keyword evidence="3" id="KW-0255">Endonuclease</keyword>
<gene>
    <name evidence="2" type="ORF">FFL34_04215</name>
    <name evidence="3" type="ORF">FH966_00300</name>
</gene>
<protein>
    <submittedName>
        <fullName evidence="3">Uma2 family endonuclease</fullName>
    </submittedName>
</protein>
<dbReference type="InterPro" id="IPR011335">
    <property type="entry name" value="Restrct_endonuc-II-like"/>
</dbReference>
<dbReference type="GO" id="GO:0004519">
    <property type="term" value="F:endonuclease activity"/>
    <property type="evidence" value="ECO:0007669"/>
    <property type="project" value="UniProtKB-KW"/>
</dbReference>
<accession>A0A5S3R767</accession>
<keyword evidence="3" id="KW-0540">Nuclease</keyword>
<evidence type="ECO:0000313" key="5">
    <source>
        <dbReference type="Proteomes" id="UP000319280"/>
    </source>
</evidence>
<dbReference type="EMBL" id="VCIA01000001">
    <property type="protein sequence ID" value="TMN21403.1"/>
    <property type="molecule type" value="Genomic_DNA"/>
</dbReference>
<keyword evidence="3" id="KW-0378">Hydrolase</keyword>
<keyword evidence="5" id="KW-1185">Reference proteome</keyword>
<evidence type="ECO:0000259" key="1">
    <source>
        <dbReference type="Pfam" id="PF05685"/>
    </source>
</evidence>
<dbReference type="OrthoDB" id="9808428at2"/>
<dbReference type="InterPro" id="IPR012296">
    <property type="entry name" value="Nuclease_put_TT1808"/>
</dbReference>
<dbReference type="Proteomes" id="UP000319280">
    <property type="component" value="Unassembled WGS sequence"/>
</dbReference>
<sequence>MRSISLLVRSCKNEFVTIPAPIDVILSDKEVRQPDLIMIHKDKLHLITNKGVEGSPDLVIEILSPTSIKRDRKDKMDHPIESNYIKCVSFSMNDIFSDIPELPNV</sequence>
<dbReference type="CDD" id="cd06260">
    <property type="entry name" value="DUF820-like"/>
    <property type="match status" value="1"/>
</dbReference>
<proteinExistence type="predicted"/>
<dbReference type="AlphaFoldDB" id="A0A549YEI8"/>
<reference evidence="3 5" key="2">
    <citation type="submission" date="2019-07" db="EMBL/GenBank/DDBJ databases">
        <title>Genomic analysis of Lentibacillus sp. NKC851-2.</title>
        <authorList>
            <person name="Oh Y.J."/>
        </authorList>
    </citation>
    <scope>NUCLEOTIDE SEQUENCE [LARGE SCALE GENOMIC DNA]</scope>
    <source>
        <strain evidence="3 5">NKC851-2</strain>
    </source>
</reference>
<organism evidence="3 5">
    <name type="scientific">Lentibacillus cibarius</name>
    <dbReference type="NCBI Taxonomy" id="2583219"/>
    <lineage>
        <taxon>Bacteria</taxon>
        <taxon>Bacillati</taxon>
        <taxon>Bacillota</taxon>
        <taxon>Bacilli</taxon>
        <taxon>Bacillales</taxon>
        <taxon>Bacillaceae</taxon>
        <taxon>Lentibacillus</taxon>
    </lineage>
</organism>
<name>A0A549YEI8_9BACI</name>
<dbReference type="SUPFAM" id="SSF52980">
    <property type="entry name" value="Restriction endonuclease-like"/>
    <property type="match status" value="1"/>
</dbReference>
<comment type="caution">
    <text evidence="3">The sequence shown here is derived from an EMBL/GenBank/DDBJ whole genome shotgun (WGS) entry which is preliminary data.</text>
</comment>